<evidence type="ECO:0000313" key="2">
    <source>
        <dbReference type="Proteomes" id="UP000727407"/>
    </source>
</evidence>
<evidence type="ECO:0000313" key="1">
    <source>
        <dbReference type="EMBL" id="KAF5910095.1"/>
    </source>
</evidence>
<sequence length="125" mass="14049">MAGGVAVCHQAHTPYRCPLALCSQRCSTPTLREDVLQKTSWYLYDIYIHYRTRSLTPPADYAPLFCKELQSLVTEDSGRRDRKGLDGARGSCCRWMKPNSDTLSPWATTMLKSDVEKVSSISATE</sequence>
<reference evidence="1" key="1">
    <citation type="submission" date="2020-07" db="EMBL/GenBank/DDBJ databases">
        <title>Clarias magur genome sequencing, assembly and annotation.</title>
        <authorList>
            <person name="Kushwaha B."/>
            <person name="Kumar R."/>
            <person name="Das P."/>
            <person name="Joshi C.G."/>
            <person name="Kumar D."/>
            <person name="Nagpure N.S."/>
            <person name="Pandey M."/>
            <person name="Agarwal S."/>
            <person name="Srivastava S."/>
            <person name="Singh M."/>
            <person name="Sahoo L."/>
            <person name="Jayasankar P."/>
            <person name="Meher P.K."/>
            <person name="Koringa P.G."/>
            <person name="Iquebal M.A."/>
            <person name="Das S.P."/>
            <person name="Bit A."/>
            <person name="Patnaik S."/>
            <person name="Patel N."/>
            <person name="Shah T.M."/>
            <person name="Hinsu A."/>
            <person name="Jena J.K."/>
        </authorList>
    </citation>
    <scope>NUCLEOTIDE SEQUENCE</scope>
    <source>
        <strain evidence="1">CIFAMagur01</strain>
        <tissue evidence="1">Testis</tissue>
    </source>
</reference>
<proteinExistence type="predicted"/>
<organism evidence="1 2">
    <name type="scientific">Clarias magur</name>
    <name type="common">Asian catfish</name>
    <name type="synonym">Macropteronotus magur</name>
    <dbReference type="NCBI Taxonomy" id="1594786"/>
    <lineage>
        <taxon>Eukaryota</taxon>
        <taxon>Metazoa</taxon>
        <taxon>Chordata</taxon>
        <taxon>Craniata</taxon>
        <taxon>Vertebrata</taxon>
        <taxon>Euteleostomi</taxon>
        <taxon>Actinopterygii</taxon>
        <taxon>Neopterygii</taxon>
        <taxon>Teleostei</taxon>
        <taxon>Ostariophysi</taxon>
        <taxon>Siluriformes</taxon>
        <taxon>Clariidae</taxon>
        <taxon>Clarias</taxon>
    </lineage>
</organism>
<comment type="caution">
    <text evidence="1">The sequence shown here is derived from an EMBL/GenBank/DDBJ whole genome shotgun (WGS) entry which is preliminary data.</text>
</comment>
<protein>
    <submittedName>
        <fullName evidence="1">Uncharacterized protein</fullName>
    </submittedName>
</protein>
<dbReference type="AlphaFoldDB" id="A0A8J4XHF1"/>
<name>A0A8J4XHF1_CLAMG</name>
<dbReference type="EMBL" id="QNUK01000001">
    <property type="protein sequence ID" value="KAF5910095.1"/>
    <property type="molecule type" value="Genomic_DNA"/>
</dbReference>
<gene>
    <name evidence="1" type="ORF">DAT39_000373</name>
</gene>
<feature type="non-terminal residue" evidence="1">
    <location>
        <position position="125"/>
    </location>
</feature>
<accession>A0A8J4XHF1</accession>
<dbReference type="Proteomes" id="UP000727407">
    <property type="component" value="Unassembled WGS sequence"/>
</dbReference>
<keyword evidence="2" id="KW-1185">Reference proteome</keyword>